<name>A0ABV6RS73_9GAMM</name>
<dbReference type="RefSeq" id="WP_386670953.1">
    <property type="nucleotide sequence ID" value="NZ_JBHLTG010000004.1"/>
</dbReference>
<dbReference type="InterPro" id="IPR046703">
    <property type="entry name" value="DUF6776"/>
</dbReference>
<evidence type="ECO:0000313" key="2">
    <source>
        <dbReference type="EMBL" id="MFC0679833.1"/>
    </source>
</evidence>
<dbReference type="Pfam" id="PF20567">
    <property type="entry name" value="DUF6776"/>
    <property type="match status" value="1"/>
</dbReference>
<dbReference type="Proteomes" id="UP001589896">
    <property type="component" value="Unassembled WGS sequence"/>
</dbReference>
<feature type="coiled-coil region" evidence="1">
    <location>
        <begin position="40"/>
        <end position="102"/>
    </location>
</feature>
<comment type="caution">
    <text evidence="2">The sequence shown here is derived from an EMBL/GenBank/DDBJ whole genome shotgun (WGS) entry which is preliminary data.</text>
</comment>
<accession>A0ABV6RS73</accession>
<keyword evidence="3" id="KW-1185">Reference proteome</keyword>
<evidence type="ECO:0000256" key="1">
    <source>
        <dbReference type="SAM" id="Coils"/>
    </source>
</evidence>
<protein>
    <submittedName>
        <fullName evidence="2">DUF6776 family protein</fullName>
    </submittedName>
</protein>
<proteinExistence type="predicted"/>
<reference evidence="2 3" key="1">
    <citation type="submission" date="2024-09" db="EMBL/GenBank/DDBJ databases">
        <authorList>
            <person name="Sun Q."/>
            <person name="Mori K."/>
        </authorList>
    </citation>
    <scope>NUCLEOTIDE SEQUENCE [LARGE SCALE GENOMIC DNA]</scope>
    <source>
        <strain evidence="2 3">KCTC 23076</strain>
    </source>
</reference>
<evidence type="ECO:0000313" key="3">
    <source>
        <dbReference type="Proteomes" id="UP001589896"/>
    </source>
</evidence>
<gene>
    <name evidence="2" type="ORF">ACFFGH_18500</name>
</gene>
<organism evidence="2 3">
    <name type="scientific">Lysobacter korlensis</name>
    <dbReference type="NCBI Taxonomy" id="553636"/>
    <lineage>
        <taxon>Bacteria</taxon>
        <taxon>Pseudomonadati</taxon>
        <taxon>Pseudomonadota</taxon>
        <taxon>Gammaproteobacteria</taxon>
        <taxon>Lysobacterales</taxon>
        <taxon>Lysobacteraceae</taxon>
        <taxon>Lysobacter</taxon>
    </lineage>
</organism>
<keyword evidence="1" id="KW-0175">Coiled coil</keyword>
<sequence>MTQSAGPASTPRSSRLVIALVLVSLALGAWGLWQTFGADAAQARSELSTARRAMRAQAQELEQLRQRVTTLTRSDQISRDANRDLQSTLAERDEEIAGLRADVAFYERLVGATSQRRGLSVHALRMQPQDGNAWHFTSTLTQNLNRGAISNGRLQLSIEGTRGGRLQRLGWADLRQQPAAPGVDYSFRYFQQVEGDVVLPADFMPVRVTVRLVPRSGAALEESFAWGDVSGATGARSAP</sequence>
<dbReference type="EMBL" id="JBHLTG010000004">
    <property type="protein sequence ID" value="MFC0679833.1"/>
    <property type="molecule type" value="Genomic_DNA"/>
</dbReference>